<dbReference type="OrthoDB" id="7745385at2"/>
<gene>
    <name evidence="2" type="ORF">C5F46_02555</name>
</gene>
<keyword evidence="1" id="KW-0812">Transmembrane</keyword>
<reference evidence="2 3" key="1">
    <citation type="submission" date="2018-03" db="EMBL/GenBank/DDBJ databases">
        <title>Rhodobacter veldkampii.</title>
        <authorList>
            <person name="Meyer T.E."/>
            <person name="Miller S."/>
            <person name="Lodha T."/>
            <person name="Gandham S."/>
            <person name="Chintalapati S."/>
            <person name="Chintalapati V.R."/>
        </authorList>
    </citation>
    <scope>NUCLEOTIDE SEQUENCE [LARGE SCALE GENOMIC DNA]</scope>
    <source>
        <strain evidence="2 3">DSM 11550</strain>
    </source>
</reference>
<comment type="caution">
    <text evidence="2">The sequence shown here is derived from an EMBL/GenBank/DDBJ whole genome shotgun (WGS) entry which is preliminary data.</text>
</comment>
<accession>A0A2T4JLL8</accession>
<dbReference type="RefSeq" id="WP_107323798.1">
    <property type="nucleotide sequence ID" value="NZ_NHSP01000062.1"/>
</dbReference>
<name>A0A2T4JLL8_9RHOB</name>
<dbReference type="EMBL" id="PZKF01000004">
    <property type="protein sequence ID" value="PTE18778.1"/>
    <property type="molecule type" value="Genomic_DNA"/>
</dbReference>
<evidence type="ECO:0008006" key="4">
    <source>
        <dbReference type="Google" id="ProtNLM"/>
    </source>
</evidence>
<organism evidence="2 3">
    <name type="scientific">Phaeovulum veldkampii DSM 11550</name>
    <dbReference type="NCBI Taxonomy" id="1185920"/>
    <lineage>
        <taxon>Bacteria</taxon>
        <taxon>Pseudomonadati</taxon>
        <taxon>Pseudomonadota</taxon>
        <taxon>Alphaproteobacteria</taxon>
        <taxon>Rhodobacterales</taxon>
        <taxon>Paracoccaceae</taxon>
        <taxon>Phaeovulum</taxon>
    </lineage>
</organism>
<evidence type="ECO:0000313" key="3">
    <source>
        <dbReference type="Proteomes" id="UP000241899"/>
    </source>
</evidence>
<evidence type="ECO:0000313" key="2">
    <source>
        <dbReference type="EMBL" id="PTE18778.1"/>
    </source>
</evidence>
<evidence type="ECO:0000256" key="1">
    <source>
        <dbReference type="SAM" id="Phobius"/>
    </source>
</evidence>
<sequence length="90" mass="9549">MIWQQAWVWVVAGVALAGAEMIAPGFYLLGLAAGALIVAGLLWLGLLGGSLAPMLLVAAVGALATWALLRRLVGVRKGQIRLWDRDINED</sequence>
<dbReference type="Proteomes" id="UP000241899">
    <property type="component" value="Unassembled WGS sequence"/>
</dbReference>
<feature type="transmembrane region" description="Helical" evidence="1">
    <location>
        <begin position="6"/>
        <end position="23"/>
    </location>
</feature>
<keyword evidence="3" id="KW-1185">Reference proteome</keyword>
<keyword evidence="1" id="KW-1133">Transmembrane helix</keyword>
<keyword evidence="1" id="KW-0472">Membrane</keyword>
<protein>
    <recommendedName>
        <fullName evidence="4">NfeD-like C-terminal domain-containing protein</fullName>
    </recommendedName>
</protein>
<proteinExistence type="predicted"/>
<dbReference type="AlphaFoldDB" id="A0A2T4JLL8"/>